<dbReference type="Pfam" id="PF03583">
    <property type="entry name" value="LIP"/>
    <property type="match status" value="1"/>
</dbReference>
<organism evidence="2 3">
    <name type="scientific">Nocardia otitidiscaviarum</name>
    <dbReference type="NCBI Taxonomy" id="1823"/>
    <lineage>
        <taxon>Bacteria</taxon>
        <taxon>Bacillati</taxon>
        <taxon>Actinomycetota</taxon>
        <taxon>Actinomycetes</taxon>
        <taxon>Mycobacteriales</taxon>
        <taxon>Nocardiaceae</taxon>
        <taxon>Nocardia</taxon>
    </lineage>
</organism>
<feature type="region of interest" description="Disordered" evidence="1">
    <location>
        <begin position="1"/>
        <end position="23"/>
    </location>
</feature>
<dbReference type="InterPro" id="IPR005152">
    <property type="entry name" value="Lipase_secreted"/>
</dbReference>
<dbReference type="Proteomes" id="UP000255467">
    <property type="component" value="Unassembled WGS sequence"/>
</dbReference>
<keyword evidence="3" id="KW-1185">Reference proteome</keyword>
<dbReference type="PANTHER" id="PTHR34853">
    <property type="match status" value="1"/>
</dbReference>
<evidence type="ECO:0000256" key="1">
    <source>
        <dbReference type="SAM" id="MobiDB-lite"/>
    </source>
</evidence>
<evidence type="ECO:0000313" key="3">
    <source>
        <dbReference type="Proteomes" id="UP000255467"/>
    </source>
</evidence>
<dbReference type="RefSeq" id="WP_081592332.1">
    <property type="nucleotide sequence ID" value="NZ_UGRY01000003.1"/>
</dbReference>
<dbReference type="GO" id="GO:0004806">
    <property type="term" value="F:triacylglycerol lipase activity"/>
    <property type="evidence" value="ECO:0007669"/>
    <property type="project" value="InterPro"/>
</dbReference>
<accession>A0A379JG50</accession>
<dbReference type="Gene3D" id="3.40.50.1820">
    <property type="entry name" value="alpha/beta hydrolase"/>
    <property type="match status" value="1"/>
</dbReference>
<dbReference type="PANTHER" id="PTHR34853:SF1">
    <property type="entry name" value="LIPASE 5"/>
    <property type="match status" value="1"/>
</dbReference>
<reference evidence="2 3" key="1">
    <citation type="submission" date="2018-06" db="EMBL/GenBank/DDBJ databases">
        <authorList>
            <consortium name="Pathogen Informatics"/>
            <person name="Doyle S."/>
        </authorList>
    </citation>
    <scope>NUCLEOTIDE SEQUENCE [LARGE SCALE GENOMIC DNA]</scope>
    <source>
        <strain evidence="2 3">NCTC1934</strain>
    </source>
</reference>
<dbReference type="EMBL" id="UGRY01000003">
    <property type="protein sequence ID" value="SUD47537.1"/>
    <property type="molecule type" value="Genomic_DNA"/>
</dbReference>
<proteinExistence type="predicted"/>
<dbReference type="SUPFAM" id="SSF53474">
    <property type="entry name" value="alpha/beta-Hydrolases"/>
    <property type="match status" value="1"/>
</dbReference>
<dbReference type="AlphaFoldDB" id="A0A379JG50"/>
<sequence>MSVDITNSAEATASEVVPLRTPVEVDATAGDTTAEGPLPPLDDPFYLPPPDLAALAPGTVIRSREVELGLLGVVPQRISAWQLLYRTTSVHGAPEAVVTTVLLPEHAEPGERRPLVSYQCAIDAVVAKGLPSYNLRQGARAFGSVPQLEMFLFANALARGWVLSVPDHVGTDGHFGVPREPGYRILDGIRAALSFEPLGLTARTPVALWGYSGGGLATTWAAEMAGEYAPELDIVGASAGSPVGDPRSVFARLNGTVYAGLIVLVLSALCRAYPDLRAAVRSHFDGPFHELIAHAESSTILPIVFRSLRRDLDRHSAVTVAELITRPEFEAIFEALRPVTSAPAFPMLVVQATNDAVVAVEDMDEQVWRYRAAGASVQYVRDRLSGHVTLAVIAAPLVTEWLADRLAGKPLPPSAPKTVWSLAFSSGALAGYRRLLGVAGRVLTGRPLSDGQ</sequence>
<dbReference type="PIRSF" id="PIRSF029171">
    <property type="entry name" value="Esterase_LipA"/>
    <property type="match status" value="1"/>
</dbReference>
<feature type="compositionally biased region" description="Polar residues" evidence="1">
    <location>
        <begin position="1"/>
        <end position="11"/>
    </location>
</feature>
<dbReference type="STRING" id="1406858.GCA_000710895_00491"/>
<dbReference type="InterPro" id="IPR029058">
    <property type="entry name" value="AB_hydrolase_fold"/>
</dbReference>
<dbReference type="OrthoDB" id="9798122at2"/>
<dbReference type="GO" id="GO:0016042">
    <property type="term" value="P:lipid catabolic process"/>
    <property type="evidence" value="ECO:0007669"/>
    <property type="project" value="InterPro"/>
</dbReference>
<gene>
    <name evidence="2" type="ORF">NCTC1934_04851</name>
</gene>
<name>A0A379JG50_9NOCA</name>
<dbReference type="Gene3D" id="1.10.260.130">
    <property type="match status" value="1"/>
</dbReference>
<evidence type="ECO:0000313" key="2">
    <source>
        <dbReference type="EMBL" id="SUD47537.1"/>
    </source>
</evidence>
<protein>
    <submittedName>
        <fullName evidence="2">Secretory lipase</fullName>
    </submittedName>
</protein>